<dbReference type="CDD" id="cd18774">
    <property type="entry name" value="PDC2_HK_sensor"/>
    <property type="match status" value="1"/>
</dbReference>
<dbReference type="InterPro" id="IPR000727">
    <property type="entry name" value="T_SNARE_dom"/>
</dbReference>
<dbReference type="GO" id="GO:0046872">
    <property type="term" value="F:metal ion binding"/>
    <property type="evidence" value="ECO:0007669"/>
    <property type="project" value="UniProtKB-KW"/>
</dbReference>
<feature type="domain" description="HAMP" evidence="18">
    <location>
        <begin position="360"/>
        <end position="413"/>
    </location>
</feature>
<evidence type="ECO:0000259" key="16">
    <source>
        <dbReference type="PROSITE" id="PS50111"/>
    </source>
</evidence>
<dbReference type="SMART" id="SM00283">
    <property type="entry name" value="MA"/>
    <property type="match status" value="1"/>
</dbReference>
<keyword evidence="10 15" id="KW-0472">Membrane</keyword>
<dbReference type="Pfam" id="PF02743">
    <property type="entry name" value="dCache_1"/>
    <property type="match status" value="1"/>
</dbReference>
<dbReference type="GO" id="GO:0005886">
    <property type="term" value="C:plasma membrane"/>
    <property type="evidence" value="ECO:0007669"/>
    <property type="project" value="UniProtKB-SubCell"/>
</dbReference>
<reference evidence="19" key="1">
    <citation type="journal article" date="2014" name="Int. J. Syst. Evol. Microbiol.">
        <title>Complete genome sequence of Corynebacterium casei LMG S-19264T (=DSM 44701T), isolated from a smear-ripened cheese.</title>
        <authorList>
            <consortium name="US DOE Joint Genome Institute (JGI-PGF)"/>
            <person name="Walter F."/>
            <person name="Albersmeier A."/>
            <person name="Kalinowski J."/>
            <person name="Ruckert C."/>
        </authorList>
    </citation>
    <scope>NUCLEOTIDE SEQUENCE</scope>
    <source>
        <strain evidence="19">CGMCC 1.15254</strain>
    </source>
</reference>
<dbReference type="InterPro" id="IPR012827">
    <property type="entry name" value="Hemerythrin_metal-bd"/>
</dbReference>
<evidence type="ECO:0000313" key="20">
    <source>
        <dbReference type="Proteomes" id="UP000632498"/>
    </source>
</evidence>
<dbReference type="InterPro" id="IPR012312">
    <property type="entry name" value="Hemerythrin-like"/>
</dbReference>
<dbReference type="PROSITE" id="PS50885">
    <property type="entry name" value="HAMP"/>
    <property type="match status" value="1"/>
</dbReference>
<dbReference type="PRINTS" id="PR00260">
    <property type="entry name" value="CHEMTRNSDUCR"/>
</dbReference>
<dbReference type="AlphaFoldDB" id="A0A917C3P3"/>
<dbReference type="InterPro" id="IPR033479">
    <property type="entry name" value="dCache_1"/>
</dbReference>
<accession>A0A917C3P3</accession>
<dbReference type="PANTHER" id="PTHR32089:SF112">
    <property type="entry name" value="LYSOZYME-LIKE PROTEIN-RELATED"/>
    <property type="match status" value="1"/>
</dbReference>
<evidence type="ECO:0000256" key="12">
    <source>
        <dbReference type="ARBA" id="ARBA00029447"/>
    </source>
</evidence>
<evidence type="ECO:0000256" key="7">
    <source>
        <dbReference type="ARBA" id="ARBA00022723"/>
    </source>
</evidence>
<evidence type="ECO:0000256" key="6">
    <source>
        <dbReference type="ARBA" id="ARBA00022692"/>
    </source>
</evidence>
<organism evidence="19 20">
    <name type="scientific">Terasakiella brassicae</name>
    <dbReference type="NCBI Taxonomy" id="1634917"/>
    <lineage>
        <taxon>Bacteria</taxon>
        <taxon>Pseudomonadati</taxon>
        <taxon>Pseudomonadota</taxon>
        <taxon>Alphaproteobacteria</taxon>
        <taxon>Rhodospirillales</taxon>
        <taxon>Terasakiellaceae</taxon>
        <taxon>Terasakiella</taxon>
    </lineage>
</organism>
<evidence type="ECO:0008006" key="21">
    <source>
        <dbReference type="Google" id="ProtNLM"/>
    </source>
</evidence>
<dbReference type="RefSeq" id="WP_188665990.1">
    <property type="nucleotide sequence ID" value="NZ_BMHV01000020.1"/>
</dbReference>
<evidence type="ECO:0000256" key="4">
    <source>
        <dbReference type="ARBA" id="ARBA00022500"/>
    </source>
</evidence>
<keyword evidence="20" id="KW-1185">Reference proteome</keyword>
<protein>
    <recommendedName>
        <fullName evidence="21">Chemotaxis protein</fullName>
    </recommendedName>
</protein>
<dbReference type="InterPro" id="IPR004090">
    <property type="entry name" value="Chemotax_Me-accpt_rcpt"/>
</dbReference>
<dbReference type="Proteomes" id="UP000632498">
    <property type="component" value="Unassembled WGS sequence"/>
</dbReference>
<dbReference type="Pfam" id="PF00015">
    <property type="entry name" value="MCPsignal"/>
    <property type="match status" value="1"/>
</dbReference>
<dbReference type="GO" id="GO:0007165">
    <property type="term" value="P:signal transduction"/>
    <property type="evidence" value="ECO:0007669"/>
    <property type="project" value="UniProtKB-KW"/>
</dbReference>
<evidence type="ECO:0000256" key="15">
    <source>
        <dbReference type="SAM" id="Phobius"/>
    </source>
</evidence>
<keyword evidence="11 13" id="KW-0807">Transducer</keyword>
<name>A0A917C3P3_9PROT</name>
<keyword evidence="7" id="KW-0479">Metal-binding</keyword>
<dbReference type="InterPro" id="IPR004089">
    <property type="entry name" value="MCPsignal_dom"/>
</dbReference>
<dbReference type="Gene3D" id="1.20.120.50">
    <property type="entry name" value="Hemerythrin-like"/>
    <property type="match status" value="1"/>
</dbReference>
<dbReference type="SMART" id="SM00304">
    <property type="entry name" value="HAMP"/>
    <property type="match status" value="1"/>
</dbReference>
<dbReference type="PROSITE" id="PS50192">
    <property type="entry name" value="T_SNARE"/>
    <property type="match status" value="1"/>
</dbReference>
<feature type="domain" description="T-SNARE coiled-coil homology" evidence="17">
    <location>
        <begin position="606"/>
        <end position="668"/>
    </location>
</feature>
<reference evidence="19" key="2">
    <citation type="submission" date="2020-09" db="EMBL/GenBank/DDBJ databases">
        <authorList>
            <person name="Sun Q."/>
            <person name="Zhou Y."/>
        </authorList>
    </citation>
    <scope>NUCLEOTIDE SEQUENCE</scope>
    <source>
        <strain evidence="19">CGMCC 1.15254</strain>
    </source>
</reference>
<evidence type="ECO:0000259" key="17">
    <source>
        <dbReference type="PROSITE" id="PS50192"/>
    </source>
</evidence>
<feature type="transmembrane region" description="Helical" evidence="15">
    <location>
        <begin position="339"/>
        <end position="359"/>
    </location>
</feature>
<dbReference type="SUPFAM" id="SSF58104">
    <property type="entry name" value="Methyl-accepting chemotaxis protein (MCP) signaling domain"/>
    <property type="match status" value="1"/>
</dbReference>
<evidence type="ECO:0000256" key="9">
    <source>
        <dbReference type="ARBA" id="ARBA00023004"/>
    </source>
</evidence>
<dbReference type="NCBIfam" id="NF033749">
    <property type="entry name" value="bact_hemeryth"/>
    <property type="match status" value="1"/>
</dbReference>
<dbReference type="Gene3D" id="1.10.287.950">
    <property type="entry name" value="Methyl-accepting chemotaxis protein"/>
    <property type="match status" value="1"/>
</dbReference>
<evidence type="ECO:0000256" key="5">
    <source>
        <dbReference type="ARBA" id="ARBA00022519"/>
    </source>
</evidence>
<keyword evidence="8 15" id="KW-1133">Transmembrane helix</keyword>
<evidence type="ECO:0000256" key="10">
    <source>
        <dbReference type="ARBA" id="ARBA00023136"/>
    </source>
</evidence>
<comment type="subcellular location">
    <subcellularLocation>
        <location evidence="1">Cell inner membrane</location>
        <topology evidence="1">Multi-pass membrane protein</topology>
    </subcellularLocation>
</comment>
<feature type="coiled-coil region" evidence="14">
    <location>
        <begin position="404"/>
        <end position="435"/>
    </location>
</feature>
<evidence type="ECO:0000256" key="1">
    <source>
        <dbReference type="ARBA" id="ARBA00004429"/>
    </source>
</evidence>
<keyword evidence="9" id="KW-0408">Iron</keyword>
<dbReference type="SUPFAM" id="SSF47188">
    <property type="entry name" value="Hemerythrin-like"/>
    <property type="match status" value="1"/>
</dbReference>
<keyword evidence="6 15" id="KW-0812">Transmembrane</keyword>
<evidence type="ECO:0000259" key="18">
    <source>
        <dbReference type="PROSITE" id="PS50885"/>
    </source>
</evidence>
<feature type="coiled-coil region" evidence="14">
    <location>
        <begin position="686"/>
        <end position="713"/>
    </location>
</feature>
<dbReference type="InterPro" id="IPR003660">
    <property type="entry name" value="HAMP_dom"/>
</dbReference>
<comment type="similarity">
    <text evidence="12">Belongs to the methyl-accepting chemotaxis (MCP) protein family.</text>
</comment>
<dbReference type="NCBIfam" id="TIGR02481">
    <property type="entry name" value="hemeryth_dom"/>
    <property type="match status" value="1"/>
</dbReference>
<dbReference type="Gene3D" id="6.10.340.10">
    <property type="match status" value="1"/>
</dbReference>
<keyword evidence="14" id="KW-0175">Coiled coil</keyword>
<evidence type="ECO:0000256" key="11">
    <source>
        <dbReference type="ARBA" id="ARBA00023224"/>
    </source>
</evidence>
<keyword evidence="4" id="KW-0145">Chemotaxis</keyword>
<keyword evidence="5" id="KW-0997">Cell inner membrane</keyword>
<evidence type="ECO:0000256" key="2">
    <source>
        <dbReference type="ARBA" id="ARBA00010587"/>
    </source>
</evidence>
<dbReference type="Gene3D" id="3.30.450.20">
    <property type="entry name" value="PAS domain"/>
    <property type="match status" value="1"/>
</dbReference>
<dbReference type="InterPro" id="IPR035938">
    <property type="entry name" value="Hemerythrin-like_sf"/>
</dbReference>
<evidence type="ECO:0000256" key="14">
    <source>
        <dbReference type="SAM" id="Coils"/>
    </source>
</evidence>
<gene>
    <name evidence="19" type="ORF">GCM10011332_25900</name>
</gene>
<evidence type="ECO:0000313" key="19">
    <source>
        <dbReference type="EMBL" id="GGF70728.1"/>
    </source>
</evidence>
<dbReference type="CDD" id="cd12107">
    <property type="entry name" value="Hemerythrin"/>
    <property type="match status" value="1"/>
</dbReference>
<comment type="similarity">
    <text evidence="2">Belongs to the hemerythrin family.</text>
</comment>
<dbReference type="PROSITE" id="PS50111">
    <property type="entry name" value="CHEMOTAXIS_TRANSDUC_2"/>
    <property type="match status" value="1"/>
</dbReference>
<proteinExistence type="inferred from homology"/>
<evidence type="ECO:0000256" key="3">
    <source>
        <dbReference type="ARBA" id="ARBA00022475"/>
    </source>
</evidence>
<evidence type="ECO:0000256" key="13">
    <source>
        <dbReference type="PROSITE-ProRule" id="PRU00284"/>
    </source>
</evidence>
<evidence type="ECO:0000256" key="8">
    <source>
        <dbReference type="ARBA" id="ARBA00022989"/>
    </source>
</evidence>
<feature type="domain" description="Methyl-accepting transducer" evidence="16">
    <location>
        <begin position="454"/>
        <end position="690"/>
    </location>
</feature>
<dbReference type="Pfam" id="PF01814">
    <property type="entry name" value="Hemerythrin"/>
    <property type="match status" value="1"/>
</dbReference>
<dbReference type="GO" id="GO:0006935">
    <property type="term" value="P:chemotaxis"/>
    <property type="evidence" value="ECO:0007669"/>
    <property type="project" value="UniProtKB-KW"/>
</dbReference>
<keyword evidence="3" id="KW-1003">Cell membrane</keyword>
<dbReference type="PANTHER" id="PTHR32089">
    <property type="entry name" value="METHYL-ACCEPTING CHEMOTAXIS PROTEIN MCPB"/>
    <property type="match status" value="1"/>
</dbReference>
<dbReference type="EMBL" id="BMHV01000020">
    <property type="protein sequence ID" value="GGF70728.1"/>
    <property type="molecule type" value="Genomic_DNA"/>
</dbReference>
<dbReference type="Pfam" id="PF00672">
    <property type="entry name" value="HAMP"/>
    <property type="match status" value="1"/>
</dbReference>
<feature type="transmembrane region" description="Helical" evidence="15">
    <location>
        <begin position="7"/>
        <end position="28"/>
    </location>
</feature>
<comment type="caution">
    <text evidence="19">The sequence shown here is derived from an EMBL/GenBank/DDBJ whole genome shotgun (WGS) entry which is preliminary data.</text>
</comment>
<dbReference type="CDD" id="cd06225">
    <property type="entry name" value="HAMP"/>
    <property type="match status" value="1"/>
</dbReference>
<dbReference type="GO" id="GO:0004888">
    <property type="term" value="F:transmembrane signaling receptor activity"/>
    <property type="evidence" value="ECO:0007669"/>
    <property type="project" value="InterPro"/>
</dbReference>
<sequence length="845" mass="92691">MRLSAKLPSVIVGLSVIAVCIAGVISFVRSEQALETAAFEKLEAVQRGRFDELEAFLKSVEDDVHITTASDMTIKALNNLQRGFYGFDTPEVAAKELAKFYVTENPQTDKSMLDDAGDGSSYSRAHEHYHPWFREFQKSRGYEDVLLLNDEGSVVYSVKKGKEFATNVVKGPWKGTDLATAFNAVKDKERGVIYFSDIRVYEAADNTPASFLASPMFDKRNNFMGVMILRLPISRINDIMQASAGMGKTGEAYLVGKDKMMRSDSRFSKDATILKKKVDTVAVDKALAGKSGLTLVTYNDGQQALSAYGPIDFQGVRWAALAEITMAEVDEPVGELRNILMLMVLGLVVVVGVVGILIARTITRPVGAMTSVMHELANDNLKIDVPFTDKTDEIGEMATSVNHFKEQMIRVRELEQAQEEQKKQAEAQRRAAMIQMANSFEDSVGSIVETVTAAATQLQASASQMSATASETSAQATAVASASEEAAANVETVAAAAEELAASEGEISRHVHRSSEVADFAASQAEQTKKTVEDMVEEVGKIGAVVKLISDIAEQTNMLALNATIEAARAGDAGKGFAVVAQEVKTLANQTGQATEEIAKQIGEIQNVTHKAAEAIEQISTTITEIDEIASAIETSVEEQNRATSEIAENVDQASRGTQEVSCNIQSVQQAASETGMAATQISDSSSDLSRQAEFLREEVNKFLSEVRSEKDERKLIQWDENLRTGDAEIDSEHIAFVDLLNNYYSKMMTGDGTRVVEDTMERFAALSRDHMEHEEAMMDKYAFPKADQHKTSHRDFLNKFLEIKEGHEAGKDISIDFLEYLSGWLKDHFLNADKELVRYVQNHS</sequence>